<dbReference type="PANTHER" id="PTHR34094:SF1">
    <property type="entry name" value="PROTEIN FAM185A"/>
    <property type="match status" value="1"/>
</dbReference>
<evidence type="ECO:0000259" key="1">
    <source>
        <dbReference type="Pfam" id="PF13349"/>
    </source>
</evidence>
<reference evidence="2" key="1">
    <citation type="journal article" date="2014" name="Int. J. Syst. Evol. Microbiol.">
        <title>Complete genome sequence of Corynebacterium casei LMG S-19264T (=DSM 44701T), isolated from a smear-ripened cheese.</title>
        <authorList>
            <consortium name="US DOE Joint Genome Institute (JGI-PGF)"/>
            <person name="Walter F."/>
            <person name="Albersmeier A."/>
            <person name="Kalinowski J."/>
            <person name="Ruckert C."/>
        </authorList>
    </citation>
    <scope>NUCLEOTIDE SEQUENCE</scope>
    <source>
        <strain evidence="2">JCM 17251</strain>
    </source>
</reference>
<dbReference type="AlphaFoldDB" id="A0A918D1B8"/>
<dbReference type="Pfam" id="PF13349">
    <property type="entry name" value="DUF4097"/>
    <property type="match status" value="1"/>
</dbReference>
<dbReference type="PANTHER" id="PTHR34094">
    <property type="match status" value="1"/>
</dbReference>
<comment type="caution">
    <text evidence="2">The sequence shown here is derived from an EMBL/GenBank/DDBJ whole genome shotgun (WGS) entry which is preliminary data.</text>
</comment>
<name>A0A918D1B8_9BACI</name>
<accession>A0A918D1B8</accession>
<gene>
    <name evidence="2" type="ORF">GCM10007971_15460</name>
</gene>
<proteinExistence type="predicted"/>
<sequence length="266" mass="29276">MLNRRRIAFIAIVLLVIGFGGALFTYPSLSAGETVEEERTFTDTISDVVIETDNSTIEIVPTTDNVTKVEFIKDTKNNSRYRYKAEVEDGILQVTIKEKVLQFFSFDFSLKSAVTRVYLPEKDYDSLKAKTANGKVRIENLNSDIISAESTNGKMSLENLNTQTATIQSENGKISAVNISGELKAEVTNGTINVEAKSLDHPVDLESVNGKVNVQVEEEPDNAEIIVEVVNGEAIIFGSSSRHRTFGDGENLIKIQTVNGKVVVDH</sequence>
<protein>
    <recommendedName>
        <fullName evidence="1">DUF4097 domain-containing protein</fullName>
    </recommendedName>
</protein>
<reference evidence="2" key="2">
    <citation type="submission" date="2020-09" db="EMBL/GenBank/DDBJ databases">
        <authorList>
            <person name="Sun Q."/>
            <person name="Ohkuma M."/>
        </authorList>
    </citation>
    <scope>NUCLEOTIDE SEQUENCE</scope>
    <source>
        <strain evidence="2">JCM 17251</strain>
    </source>
</reference>
<dbReference type="EMBL" id="BMOS01000008">
    <property type="protein sequence ID" value="GGN56054.1"/>
    <property type="molecule type" value="Genomic_DNA"/>
</dbReference>
<dbReference type="RefSeq" id="WP_188856698.1">
    <property type="nucleotide sequence ID" value="NZ_BMOS01000008.1"/>
</dbReference>
<dbReference type="Proteomes" id="UP000624041">
    <property type="component" value="Unassembled WGS sequence"/>
</dbReference>
<feature type="domain" description="DUF4097" evidence="1">
    <location>
        <begin position="45"/>
        <end position="176"/>
    </location>
</feature>
<dbReference type="InterPro" id="IPR025164">
    <property type="entry name" value="Toastrack_DUF4097"/>
</dbReference>
<dbReference type="Gene3D" id="2.160.20.120">
    <property type="match status" value="1"/>
</dbReference>
<evidence type="ECO:0000313" key="3">
    <source>
        <dbReference type="Proteomes" id="UP000624041"/>
    </source>
</evidence>
<keyword evidence="3" id="KW-1185">Reference proteome</keyword>
<evidence type="ECO:0000313" key="2">
    <source>
        <dbReference type="EMBL" id="GGN56054.1"/>
    </source>
</evidence>
<organism evidence="2 3">
    <name type="scientific">Oceanobacillus indicireducens</name>
    <dbReference type="NCBI Taxonomy" id="1004261"/>
    <lineage>
        <taxon>Bacteria</taxon>
        <taxon>Bacillati</taxon>
        <taxon>Bacillota</taxon>
        <taxon>Bacilli</taxon>
        <taxon>Bacillales</taxon>
        <taxon>Bacillaceae</taxon>
        <taxon>Oceanobacillus</taxon>
    </lineage>
</organism>